<evidence type="ECO:0008006" key="3">
    <source>
        <dbReference type="Google" id="ProtNLM"/>
    </source>
</evidence>
<dbReference type="EMBL" id="MN739344">
    <property type="protein sequence ID" value="QHS99555.1"/>
    <property type="molecule type" value="Genomic_DNA"/>
</dbReference>
<protein>
    <recommendedName>
        <fullName evidence="3">Cytidyltransferase-like domain-containing protein</fullName>
    </recommendedName>
</protein>
<dbReference type="Gene3D" id="3.40.50.620">
    <property type="entry name" value="HUPs"/>
    <property type="match status" value="1"/>
</dbReference>
<accession>A0A6C0C4C7</accession>
<feature type="region of interest" description="Disordered" evidence="1">
    <location>
        <begin position="207"/>
        <end position="251"/>
    </location>
</feature>
<dbReference type="AlphaFoldDB" id="A0A6C0C4C7"/>
<name>A0A6C0C4C7_9ZZZZ</name>
<reference evidence="2" key="1">
    <citation type="journal article" date="2020" name="Nature">
        <title>Giant virus diversity and host interactions through global metagenomics.</title>
        <authorList>
            <person name="Schulz F."/>
            <person name="Roux S."/>
            <person name="Paez-Espino D."/>
            <person name="Jungbluth S."/>
            <person name="Walsh D.A."/>
            <person name="Denef V.J."/>
            <person name="McMahon K.D."/>
            <person name="Konstantinidis K.T."/>
            <person name="Eloe-Fadrosh E.A."/>
            <person name="Kyrpides N.C."/>
            <person name="Woyke T."/>
        </authorList>
    </citation>
    <scope>NUCLEOTIDE SEQUENCE</scope>
    <source>
        <strain evidence="2">GVMAG-M-3300020187-37</strain>
    </source>
</reference>
<dbReference type="InterPro" id="IPR014729">
    <property type="entry name" value="Rossmann-like_a/b/a_fold"/>
</dbReference>
<organism evidence="2">
    <name type="scientific">viral metagenome</name>
    <dbReference type="NCBI Taxonomy" id="1070528"/>
    <lineage>
        <taxon>unclassified sequences</taxon>
        <taxon>metagenomes</taxon>
        <taxon>organismal metagenomes</taxon>
    </lineage>
</organism>
<evidence type="ECO:0000256" key="1">
    <source>
        <dbReference type="SAM" id="MobiDB-lite"/>
    </source>
</evidence>
<proteinExistence type="predicted"/>
<feature type="compositionally biased region" description="Basic residues" evidence="1">
    <location>
        <begin position="208"/>
        <end position="228"/>
    </location>
</feature>
<evidence type="ECO:0000313" key="2">
    <source>
        <dbReference type="EMBL" id="QHS99555.1"/>
    </source>
</evidence>
<sequence>MASLASAPGPINQLVVCYPGRFQPCGAHHATTFRLLKAKFSAVGAHTYMVSSNKVELPKSPLTFEEKKLIINAHGIQEIVQVRNPYMANEVLKDYDPATTAVIYAVGEKDMIGKDARFKPGLTKKGKPTYYQYYEGNQGNLASYKQHGYLVVAPHVEINIPGIGEMSGTALRQLLSTADEETFASVMGFYDPNIYAMCREKFSAAGARKIKRKRKKSKKKSKKISKRYKISEKSSGKRFKRNNKTKKLNNQ</sequence>
<feature type="compositionally biased region" description="Basic residues" evidence="1">
    <location>
        <begin position="236"/>
        <end position="251"/>
    </location>
</feature>